<feature type="non-terminal residue" evidence="1">
    <location>
        <position position="48"/>
    </location>
</feature>
<dbReference type="AlphaFoldDB" id="K1TE08"/>
<dbReference type="PROSITE" id="PS51257">
    <property type="entry name" value="PROKAR_LIPOPROTEIN"/>
    <property type="match status" value="1"/>
</dbReference>
<gene>
    <name evidence="1" type="ORF">LEA_10714</name>
</gene>
<reference evidence="1" key="1">
    <citation type="journal article" date="2013" name="Environ. Microbiol.">
        <title>Microbiota from the distal guts of lean and obese adolescents exhibit partial functional redundancy besides clear differences in community structure.</title>
        <authorList>
            <person name="Ferrer M."/>
            <person name="Ruiz A."/>
            <person name="Lanza F."/>
            <person name="Haange S.B."/>
            <person name="Oberbach A."/>
            <person name="Till H."/>
            <person name="Bargiela R."/>
            <person name="Campoy C."/>
            <person name="Segura M.T."/>
            <person name="Richter M."/>
            <person name="von Bergen M."/>
            <person name="Seifert J."/>
            <person name="Suarez A."/>
        </authorList>
    </citation>
    <scope>NUCLEOTIDE SEQUENCE</scope>
</reference>
<name>K1TE08_9ZZZZ</name>
<accession>K1TE08</accession>
<evidence type="ECO:0000313" key="1">
    <source>
        <dbReference type="EMBL" id="EKC64685.1"/>
    </source>
</evidence>
<sequence>MKKNLFYYLFAVICSVALFTSCSDDDDKIVSPVGETTFTDANGLQLTY</sequence>
<organism evidence="1">
    <name type="scientific">human gut metagenome</name>
    <dbReference type="NCBI Taxonomy" id="408170"/>
    <lineage>
        <taxon>unclassified sequences</taxon>
        <taxon>metagenomes</taxon>
        <taxon>organismal metagenomes</taxon>
    </lineage>
</organism>
<proteinExistence type="predicted"/>
<dbReference type="EMBL" id="AJWY01007206">
    <property type="protein sequence ID" value="EKC64685.1"/>
    <property type="molecule type" value="Genomic_DNA"/>
</dbReference>
<protein>
    <submittedName>
        <fullName evidence="1">Uncharacterized protein</fullName>
    </submittedName>
</protein>
<comment type="caution">
    <text evidence="1">The sequence shown here is derived from an EMBL/GenBank/DDBJ whole genome shotgun (WGS) entry which is preliminary data.</text>
</comment>